<comment type="similarity">
    <text evidence="2 14 16">Belongs to the TonB-dependent receptor family.</text>
</comment>
<dbReference type="EMBL" id="JAWIIV010000001">
    <property type="protein sequence ID" value="MEC4717655.1"/>
    <property type="molecule type" value="Genomic_DNA"/>
</dbReference>
<evidence type="ECO:0000256" key="7">
    <source>
        <dbReference type="ARBA" id="ARBA00022729"/>
    </source>
</evidence>
<evidence type="ECO:0000256" key="16">
    <source>
        <dbReference type="RuleBase" id="RU003357"/>
    </source>
</evidence>
<keyword evidence="8" id="KW-0408">Iron</keyword>
<keyword evidence="4 14" id="KW-1134">Transmembrane beta strand</keyword>
<dbReference type="Pfam" id="PF07715">
    <property type="entry name" value="Plug"/>
    <property type="match status" value="1"/>
</dbReference>
<dbReference type="PROSITE" id="PS52016">
    <property type="entry name" value="TONB_DEPENDENT_REC_3"/>
    <property type="match status" value="1"/>
</dbReference>
<name>A0ABU6J2N6_9BURK</name>
<evidence type="ECO:0000256" key="12">
    <source>
        <dbReference type="ARBA" id="ARBA00023170"/>
    </source>
</evidence>
<dbReference type="InterPro" id="IPR037066">
    <property type="entry name" value="Plug_dom_sf"/>
</dbReference>
<dbReference type="Gene3D" id="2.170.130.10">
    <property type="entry name" value="TonB-dependent receptor, plug domain"/>
    <property type="match status" value="1"/>
</dbReference>
<accession>A0ABU6J2N6</accession>
<evidence type="ECO:0000256" key="11">
    <source>
        <dbReference type="ARBA" id="ARBA00023136"/>
    </source>
</evidence>
<comment type="caution">
    <text evidence="20">The sequence shown here is derived from an EMBL/GenBank/DDBJ whole genome shotgun (WGS) entry which is preliminary data.</text>
</comment>
<keyword evidence="12 20" id="KW-0675">Receptor</keyword>
<evidence type="ECO:0000313" key="21">
    <source>
        <dbReference type="Proteomes" id="UP001352263"/>
    </source>
</evidence>
<evidence type="ECO:0000256" key="2">
    <source>
        <dbReference type="ARBA" id="ARBA00009810"/>
    </source>
</evidence>
<evidence type="ECO:0000313" key="20">
    <source>
        <dbReference type="EMBL" id="MEC4717655.1"/>
    </source>
</evidence>
<keyword evidence="21" id="KW-1185">Reference proteome</keyword>
<evidence type="ECO:0000256" key="8">
    <source>
        <dbReference type="ARBA" id="ARBA00023004"/>
    </source>
</evidence>
<feature type="compositionally biased region" description="Basic and acidic residues" evidence="17">
    <location>
        <begin position="265"/>
        <end position="276"/>
    </location>
</feature>
<keyword evidence="9" id="KW-0406">Ion transport</keyword>
<evidence type="ECO:0000256" key="15">
    <source>
        <dbReference type="PROSITE-ProRule" id="PRU10144"/>
    </source>
</evidence>
<evidence type="ECO:0000256" key="14">
    <source>
        <dbReference type="PROSITE-ProRule" id="PRU01360"/>
    </source>
</evidence>
<evidence type="ECO:0000259" key="19">
    <source>
        <dbReference type="Pfam" id="PF07715"/>
    </source>
</evidence>
<keyword evidence="11 14" id="KW-0472">Membrane</keyword>
<dbReference type="Gene3D" id="2.40.170.20">
    <property type="entry name" value="TonB-dependent receptor, beta-barrel domain"/>
    <property type="match status" value="1"/>
</dbReference>
<feature type="region of interest" description="Disordered" evidence="17">
    <location>
        <begin position="1"/>
        <end position="20"/>
    </location>
</feature>
<evidence type="ECO:0000259" key="18">
    <source>
        <dbReference type="Pfam" id="PF00593"/>
    </source>
</evidence>
<sequence>MPMPLATAASDTLNPISPAPARLKPMTLAIRMAAAGLLGWGCMAQATAQAQAQQVDAPAVNAPHPAEQAATVLPAVRVTADRSESLPQAYAGGQVARGSRLGVLGNQDIMKAPFSVSSYTSQTIRDQQAATAADVLARDPSVRSTANVGGILDAFTIRGFPIGEGNVGEIAFDGQYGIAPNYRVFSEYAERVEVLKGPAALLYGMSPNSGIGGVVNIVPKRAGAEDLTRVTLEASSGWQGGAHLDTSRRFGEGKQFGVRFNGSHRQGDTPVDKQERKATVGAVALDYQGERFRATLDVIDQRERFDAPSRPFLADPSIAIPGAPDGKSNVTQPWEWARVEDRAVLLRTEYDLNEQLTLFANAGGAQTDVARLFGTPTIFNAAGDTRNTPGYFKFDIDRSTADVGLRSRFAIGSVQHAVTLQASRYRDQLDRGSVSGPTALSNIYAPRNTAAPAVAAPATVPAISETRLSGVALTDTLSMMNDSVLLTVGARRQQVESDNFSPTSGAVTSSYDESAVTPLFGLVVQPWKNVSLYANYIQGLSKGDAAPLTASNAGEVFAPYKAKQHEAGVKVDLGSMIATLSLFQIRKPSGQLTGNVFGVDAEQRNRGMELSVFGEAAKGVRLLGGITLIDAELTKTNSTATRGKTPVGVPEVQANAGAEWDTPWLPGLTLTGGLAYTGKQFVNQANTQRLPSWTRVDLGARYTTRVAGKATTFRANVLNAFDRDYWSGVASYGGFAQGAPRTLLLSASVDF</sequence>
<dbReference type="InterPro" id="IPR010917">
    <property type="entry name" value="TonB_rcpt_CS"/>
</dbReference>
<dbReference type="InterPro" id="IPR039426">
    <property type="entry name" value="TonB-dep_rcpt-like"/>
</dbReference>
<dbReference type="PROSITE" id="PS01156">
    <property type="entry name" value="TONB_DEPENDENT_REC_2"/>
    <property type="match status" value="1"/>
</dbReference>
<dbReference type="CDD" id="cd01347">
    <property type="entry name" value="ligand_gated_channel"/>
    <property type="match status" value="1"/>
</dbReference>
<evidence type="ECO:0000256" key="3">
    <source>
        <dbReference type="ARBA" id="ARBA00022448"/>
    </source>
</evidence>
<evidence type="ECO:0000256" key="9">
    <source>
        <dbReference type="ARBA" id="ARBA00023065"/>
    </source>
</evidence>
<protein>
    <submittedName>
        <fullName evidence="20">TonB-dependent siderophore receptor</fullName>
    </submittedName>
</protein>
<dbReference type="InterPro" id="IPR036942">
    <property type="entry name" value="Beta-barrel_TonB_sf"/>
</dbReference>
<dbReference type="PANTHER" id="PTHR32552:SF82">
    <property type="entry name" value="FCUA PROTEIN"/>
    <property type="match status" value="1"/>
</dbReference>
<evidence type="ECO:0000256" key="13">
    <source>
        <dbReference type="ARBA" id="ARBA00023237"/>
    </source>
</evidence>
<evidence type="ECO:0000256" key="6">
    <source>
        <dbReference type="ARBA" id="ARBA00022692"/>
    </source>
</evidence>
<keyword evidence="7" id="KW-0732">Signal</keyword>
<evidence type="ECO:0000256" key="4">
    <source>
        <dbReference type="ARBA" id="ARBA00022452"/>
    </source>
</evidence>
<dbReference type="PANTHER" id="PTHR32552">
    <property type="entry name" value="FERRICHROME IRON RECEPTOR-RELATED"/>
    <property type="match status" value="1"/>
</dbReference>
<keyword evidence="13 14" id="KW-0998">Cell outer membrane</keyword>
<dbReference type="InterPro" id="IPR010105">
    <property type="entry name" value="TonB_sidphr_rcpt"/>
</dbReference>
<evidence type="ECO:0000256" key="10">
    <source>
        <dbReference type="ARBA" id="ARBA00023077"/>
    </source>
</evidence>
<dbReference type="NCBIfam" id="TIGR01783">
    <property type="entry name" value="TonB-siderophor"/>
    <property type="match status" value="1"/>
</dbReference>
<feature type="domain" description="TonB-dependent receptor-like beta-barrel" evidence="18">
    <location>
        <begin position="313"/>
        <end position="719"/>
    </location>
</feature>
<gene>
    <name evidence="20" type="ORF">RY831_00670</name>
</gene>
<evidence type="ECO:0000256" key="5">
    <source>
        <dbReference type="ARBA" id="ARBA00022496"/>
    </source>
</evidence>
<feature type="region of interest" description="Disordered" evidence="17">
    <location>
        <begin position="257"/>
        <end position="276"/>
    </location>
</feature>
<keyword evidence="10 16" id="KW-0798">TonB box</keyword>
<feature type="short sequence motif" description="TonB C-terminal box" evidence="15">
    <location>
        <begin position="734"/>
        <end position="751"/>
    </location>
</feature>
<keyword evidence="6 14" id="KW-0812">Transmembrane</keyword>
<dbReference type="SUPFAM" id="SSF56935">
    <property type="entry name" value="Porins"/>
    <property type="match status" value="1"/>
</dbReference>
<comment type="subcellular location">
    <subcellularLocation>
        <location evidence="1 14">Cell outer membrane</location>
        <topology evidence="1 14">Multi-pass membrane protein</topology>
    </subcellularLocation>
</comment>
<dbReference type="Proteomes" id="UP001352263">
    <property type="component" value="Unassembled WGS sequence"/>
</dbReference>
<proteinExistence type="inferred from homology"/>
<keyword evidence="3 14" id="KW-0813">Transport</keyword>
<evidence type="ECO:0000256" key="1">
    <source>
        <dbReference type="ARBA" id="ARBA00004571"/>
    </source>
</evidence>
<dbReference type="RefSeq" id="WP_326504407.1">
    <property type="nucleotide sequence ID" value="NZ_JAWIIV010000001.1"/>
</dbReference>
<dbReference type="Pfam" id="PF00593">
    <property type="entry name" value="TonB_dep_Rec_b-barrel"/>
    <property type="match status" value="1"/>
</dbReference>
<dbReference type="InterPro" id="IPR012910">
    <property type="entry name" value="Plug_dom"/>
</dbReference>
<evidence type="ECO:0000256" key="17">
    <source>
        <dbReference type="SAM" id="MobiDB-lite"/>
    </source>
</evidence>
<organism evidence="20 21">
    <name type="scientific">Noviherbaspirillum album</name>
    <dbReference type="NCBI Taxonomy" id="3080276"/>
    <lineage>
        <taxon>Bacteria</taxon>
        <taxon>Pseudomonadati</taxon>
        <taxon>Pseudomonadota</taxon>
        <taxon>Betaproteobacteria</taxon>
        <taxon>Burkholderiales</taxon>
        <taxon>Oxalobacteraceae</taxon>
        <taxon>Noviherbaspirillum</taxon>
    </lineage>
</organism>
<keyword evidence="5" id="KW-0410">Iron transport</keyword>
<feature type="domain" description="TonB-dependent receptor plug" evidence="19">
    <location>
        <begin position="109"/>
        <end position="208"/>
    </location>
</feature>
<dbReference type="InterPro" id="IPR000531">
    <property type="entry name" value="Beta-barrel_TonB"/>
</dbReference>
<reference evidence="20 21" key="1">
    <citation type="submission" date="2023-10" db="EMBL/GenBank/DDBJ databases">
        <title>Noviherbaspirillum sp. CPCC 100848 genome assembly.</title>
        <authorList>
            <person name="Li X.Y."/>
            <person name="Fang X.M."/>
        </authorList>
    </citation>
    <scope>NUCLEOTIDE SEQUENCE [LARGE SCALE GENOMIC DNA]</scope>
    <source>
        <strain evidence="20 21">CPCC 100848</strain>
    </source>
</reference>